<feature type="domain" description="DUF202" evidence="6">
    <location>
        <begin position="8"/>
        <end position="74"/>
    </location>
</feature>
<dbReference type="RefSeq" id="WP_148065263.1">
    <property type="nucleotide sequence ID" value="NZ_VRYZ01000007.1"/>
</dbReference>
<keyword evidence="3 5" id="KW-1133">Transmembrane helix</keyword>
<dbReference type="Pfam" id="PF02656">
    <property type="entry name" value="DUF202"/>
    <property type="match status" value="1"/>
</dbReference>
<evidence type="ECO:0000256" key="5">
    <source>
        <dbReference type="SAM" id="Phobius"/>
    </source>
</evidence>
<keyword evidence="8" id="KW-1185">Reference proteome</keyword>
<keyword evidence="2 5" id="KW-0812">Transmembrane</keyword>
<reference evidence="7 8" key="1">
    <citation type="submission" date="2019-08" db="EMBL/GenBank/DDBJ databases">
        <title>Parahaliea maris sp. nov., isolated from the surface seawater.</title>
        <authorList>
            <person name="Liu Y."/>
        </authorList>
    </citation>
    <scope>NUCLEOTIDE SEQUENCE [LARGE SCALE GENOMIC DNA]</scope>
    <source>
        <strain evidence="7 8">S2-26</strain>
    </source>
</reference>
<evidence type="ECO:0000313" key="7">
    <source>
        <dbReference type="EMBL" id="TXS90001.1"/>
    </source>
</evidence>
<comment type="subcellular location">
    <subcellularLocation>
        <location evidence="1">Endomembrane system</location>
        <topology evidence="1">Multi-pass membrane protein</topology>
    </subcellularLocation>
</comment>
<dbReference type="InterPro" id="IPR003807">
    <property type="entry name" value="DUF202"/>
</dbReference>
<evidence type="ECO:0000256" key="1">
    <source>
        <dbReference type="ARBA" id="ARBA00004127"/>
    </source>
</evidence>
<comment type="caution">
    <text evidence="7">The sequence shown here is derived from an EMBL/GenBank/DDBJ whole genome shotgun (WGS) entry which is preliminary data.</text>
</comment>
<feature type="transmembrane region" description="Helical" evidence="5">
    <location>
        <begin position="93"/>
        <end position="114"/>
    </location>
</feature>
<protein>
    <submittedName>
        <fullName evidence="7">DUF202 domain-containing protein</fullName>
    </submittedName>
</protein>
<organism evidence="7 8">
    <name type="scientific">Parahaliea aestuarii</name>
    <dbReference type="NCBI Taxonomy" id="1852021"/>
    <lineage>
        <taxon>Bacteria</taxon>
        <taxon>Pseudomonadati</taxon>
        <taxon>Pseudomonadota</taxon>
        <taxon>Gammaproteobacteria</taxon>
        <taxon>Cellvibrionales</taxon>
        <taxon>Halieaceae</taxon>
        <taxon>Parahaliea</taxon>
    </lineage>
</organism>
<evidence type="ECO:0000256" key="4">
    <source>
        <dbReference type="ARBA" id="ARBA00023136"/>
    </source>
</evidence>
<keyword evidence="4 5" id="KW-0472">Membrane</keyword>
<accession>A0A5C8ZRL7</accession>
<name>A0A5C8ZRL7_9GAMM</name>
<evidence type="ECO:0000259" key="6">
    <source>
        <dbReference type="Pfam" id="PF02656"/>
    </source>
</evidence>
<proteinExistence type="predicted"/>
<feature type="transmembrane region" description="Helical" evidence="5">
    <location>
        <begin position="47"/>
        <end position="73"/>
    </location>
</feature>
<sequence length="115" mass="12557">MAYLQDPRVYYAIERTYLAWVRTQLSILALAFLIKKFGIEDAIDSDALLLAEGALLGMCLLVVGMSMVSFWQTRLSIARLGEQELPSPSAPKVLYITGLLAIGLNIVISAVVALV</sequence>
<evidence type="ECO:0000313" key="8">
    <source>
        <dbReference type="Proteomes" id="UP000321933"/>
    </source>
</evidence>
<dbReference type="AlphaFoldDB" id="A0A5C8ZRL7"/>
<evidence type="ECO:0000256" key="3">
    <source>
        <dbReference type="ARBA" id="ARBA00022989"/>
    </source>
</evidence>
<feature type="transmembrane region" description="Helical" evidence="5">
    <location>
        <begin position="17"/>
        <end position="35"/>
    </location>
</feature>
<dbReference type="OrthoDB" id="582337at2"/>
<evidence type="ECO:0000256" key="2">
    <source>
        <dbReference type="ARBA" id="ARBA00022692"/>
    </source>
</evidence>
<dbReference type="Proteomes" id="UP000321933">
    <property type="component" value="Unassembled WGS sequence"/>
</dbReference>
<dbReference type="EMBL" id="VRYZ01000007">
    <property type="protein sequence ID" value="TXS90001.1"/>
    <property type="molecule type" value="Genomic_DNA"/>
</dbReference>
<gene>
    <name evidence="7" type="ORF">FVW59_15440</name>
</gene>
<dbReference type="GO" id="GO:0012505">
    <property type="term" value="C:endomembrane system"/>
    <property type="evidence" value="ECO:0007669"/>
    <property type="project" value="UniProtKB-SubCell"/>
</dbReference>